<reference evidence="1" key="4">
    <citation type="submission" date="2019-03" db="UniProtKB">
        <authorList>
            <consortium name="EnsemblPlants"/>
        </authorList>
    </citation>
    <scope>IDENTIFICATION</scope>
</reference>
<sequence length="116" mass="13153">FSSSMHKLDGWMRSLLCYPLSHSMAHKSVLVGDLKFVVFKHFRANKGLQVEFAGGALQCGELSRCARLGILTKRGARLLSRLWLGVHCARTSTRSASYFIHNSSCFRGHFFYCTFF</sequence>
<protein>
    <submittedName>
        <fullName evidence="1">Uncharacterized protein</fullName>
    </submittedName>
</protein>
<reference evidence="1" key="5">
    <citation type="journal article" date="2021" name="G3 (Bethesda)">
        <title>Aegilops tauschii genome assembly Aet v5.0 features greater sequence contiguity and improved annotation.</title>
        <authorList>
            <person name="Wang L."/>
            <person name="Zhu T."/>
            <person name="Rodriguez J.C."/>
            <person name="Deal K.R."/>
            <person name="Dubcovsky J."/>
            <person name="McGuire P.E."/>
            <person name="Lux T."/>
            <person name="Spannagl M."/>
            <person name="Mayer K.F.X."/>
            <person name="Baldrich P."/>
            <person name="Meyers B.C."/>
            <person name="Huo N."/>
            <person name="Gu Y.Q."/>
            <person name="Zhou H."/>
            <person name="Devos K.M."/>
            <person name="Bennetzen J.L."/>
            <person name="Unver T."/>
            <person name="Budak H."/>
            <person name="Gulick P.J."/>
            <person name="Galiba G."/>
            <person name="Kalapos B."/>
            <person name="Nelson D.R."/>
            <person name="Li P."/>
            <person name="You F.M."/>
            <person name="Luo M.C."/>
            <person name="Dvorak J."/>
        </authorList>
    </citation>
    <scope>NUCLEOTIDE SEQUENCE [LARGE SCALE GENOMIC DNA]</scope>
    <source>
        <strain evidence="1">cv. AL8/78</strain>
    </source>
</reference>
<keyword evidence="2" id="KW-1185">Reference proteome</keyword>
<reference evidence="1" key="3">
    <citation type="journal article" date="2017" name="Nature">
        <title>Genome sequence of the progenitor of the wheat D genome Aegilops tauschii.</title>
        <authorList>
            <person name="Luo M.C."/>
            <person name="Gu Y.Q."/>
            <person name="Puiu D."/>
            <person name="Wang H."/>
            <person name="Twardziok S.O."/>
            <person name="Deal K.R."/>
            <person name="Huo N."/>
            <person name="Zhu T."/>
            <person name="Wang L."/>
            <person name="Wang Y."/>
            <person name="McGuire P.E."/>
            <person name="Liu S."/>
            <person name="Long H."/>
            <person name="Ramasamy R.K."/>
            <person name="Rodriguez J.C."/>
            <person name="Van S.L."/>
            <person name="Yuan L."/>
            <person name="Wang Z."/>
            <person name="Xia Z."/>
            <person name="Xiao L."/>
            <person name="Anderson O.D."/>
            <person name="Ouyang S."/>
            <person name="Liang Y."/>
            <person name="Zimin A.V."/>
            <person name="Pertea G."/>
            <person name="Qi P."/>
            <person name="Bennetzen J.L."/>
            <person name="Dai X."/>
            <person name="Dawson M.W."/>
            <person name="Muller H.G."/>
            <person name="Kugler K."/>
            <person name="Rivarola-Duarte L."/>
            <person name="Spannagl M."/>
            <person name="Mayer K.F.X."/>
            <person name="Lu F.H."/>
            <person name="Bevan M.W."/>
            <person name="Leroy P."/>
            <person name="Li P."/>
            <person name="You F.M."/>
            <person name="Sun Q."/>
            <person name="Liu Z."/>
            <person name="Lyons E."/>
            <person name="Wicker T."/>
            <person name="Salzberg S.L."/>
            <person name="Devos K.M."/>
            <person name="Dvorak J."/>
        </authorList>
    </citation>
    <scope>NUCLEOTIDE SEQUENCE [LARGE SCALE GENOMIC DNA]</scope>
    <source>
        <strain evidence="1">cv. AL8/78</strain>
    </source>
</reference>
<accession>A0A453GYE6</accession>
<dbReference type="Proteomes" id="UP000015105">
    <property type="component" value="Chromosome 4D"/>
</dbReference>
<dbReference type="Gramene" id="AET4Gv20009000.25">
    <property type="protein sequence ID" value="AET4Gv20009000.25"/>
    <property type="gene ID" value="AET4Gv20009000"/>
</dbReference>
<reference evidence="2" key="2">
    <citation type="journal article" date="2017" name="Nat. Plants">
        <title>The Aegilops tauschii genome reveals multiple impacts of transposons.</title>
        <authorList>
            <person name="Zhao G."/>
            <person name="Zou C."/>
            <person name="Li K."/>
            <person name="Wang K."/>
            <person name="Li T."/>
            <person name="Gao L."/>
            <person name="Zhang X."/>
            <person name="Wang H."/>
            <person name="Yang Z."/>
            <person name="Liu X."/>
            <person name="Jiang W."/>
            <person name="Mao L."/>
            <person name="Kong X."/>
            <person name="Jiao Y."/>
            <person name="Jia J."/>
        </authorList>
    </citation>
    <scope>NUCLEOTIDE SEQUENCE [LARGE SCALE GENOMIC DNA]</scope>
    <source>
        <strain evidence="2">cv. AL8/78</strain>
    </source>
</reference>
<reference evidence="2" key="1">
    <citation type="journal article" date="2014" name="Science">
        <title>Ancient hybridizations among the ancestral genomes of bread wheat.</title>
        <authorList>
            <consortium name="International Wheat Genome Sequencing Consortium,"/>
            <person name="Marcussen T."/>
            <person name="Sandve S.R."/>
            <person name="Heier L."/>
            <person name="Spannagl M."/>
            <person name="Pfeifer M."/>
            <person name="Jakobsen K.S."/>
            <person name="Wulff B.B."/>
            <person name="Steuernagel B."/>
            <person name="Mayer K.F."/>
            <person name="Olsen O.A."/>
        </authorList>
    </citation>
    <scope>NUCLEOTIDE SEQUENCE [LARGE SCALE GENOMIC DNA]</scope>
    <source>
        <strain evidence="2">cv. AL8/78</strain>
    </source>
</reference>
<evidence type="ECO:0000313" key="2">
    <source>
        <dbReference type="Proteomes" id="UP000015105"/>
    </source>
</evidence>
<evidence type="ECO:0000313" key="1">
    <source>
        <dbReference type="EnsemblPlants" id="AET4Gv20009000.25"/>
    </source>
</evidence>
<dbReference type="EnsemblPlants" id="AET4Gv20009000.25">
    <property type="protein sequence ID" value="AET4Gv20009000.25"/>
    <property type="gene ID" value="AET4Gv20009000"/>
</dbReference>
<dbReference type="AlphaFoldDB" id="A0A453GYE6"/>
<organism evidence="1 2">
    <name type="scientific">Aegilops tauschii subsp. strangulata</name>
    <name type="common">Goatgrass</name>
    <dbReference type="NCBI Taxonomy" id="200361"/>
    <lineage>
        <taxon>Eukaryota</taxon>
        <taxon>Viridiplantae</taxon>
        <taxon>Streptophyta</taxon>
        <taxon>Embryophyta</taxon>
        <taxon>Tracheophyta</taxon>
        <taxon>Spermatophyta</taxon>
        <taxon>Magnoliopsida</taxon>
        <taxon>Liliopsida</taxon>
        <taxon>Poales</taxon>
        <taxon>Poaceae</taxon>
        <taxon>BOP clade</taxon>
        <taxon>Pooideae</taxon>
        <taxon>Triticodae</taxon>
        <taxon>Triticeae</taxon>
        <taxon>Triticinae</taxon>
        <taxon>Aegilops</taxon>
    </lineage>
</organism>
<name>A0A453GYE6_AEGTS</name>
<proteinExistence type="predicted"/>